<evidence type="ECO:0000259" key="4">
    <source>
        <dbReference type="Pfam" id="PF07238"/>
    </source>
</evidence>
<dbReference type="GO" id="GO:0035438">
    <property type="term" value="F:cyclic-di-GMP binding"/>
    <property type="evidence" value="ECO:0007669"/>
    <property type="project" value="InterPro"/>
</dbReference>
<dbReference type="Proteomes" id="UP000319809">
    <property type="component" value="Chromosome"/>
</dbReference>
<protein>
    <submittedName>
        <fullName evidence="6">Flagellar brake protein</fullName>
    </submittedName>
</protein>
<reference evidence="6 7" key="1">
    <citation type="submission" date="2019-06" db="EMBL/GenBank/DDBJ databases">
        <title>The genome of Shewanella sp. SM1901.</title>
        <authorList>
            <person name="Cha Q."/>
        </authorList>
    </citation>
    <scope>NUCLEOTIDE SEQUENCE [LARGE SCALE GENOMIC DNA]</scope>
    <source>
        <strain evidence="6 7">SM1901</strain>
    </source>
</reference>
<sequence>MLTAIPTPNPIFFELTPGKIVDLQIDYPVKVRMKAALVGYELGQYIILKHPAPQKMSNYSDVLVEGNGVVVRYLLEGQQGECYAFRSTIKNITKIPEKFIFLRYPDKIENRQLRTHQRFITHLPASIVTREDQNDKKVAQLKGIISDISAKGCGFVFKTDNAQIKVNPKDIFIIMRSPNDKEILIPAKVCNSRFENGKVNVGIQFEEDDEQVKTLLNQLFIDL</sequence>
<proteinExistence type="predicted"/>
<evidence type="ECO:0000313" key="7">
    <source>
        <dbReference type="Proteomes" id="UP000319809"/>
    </source>
</evidence>
<organism evidence="6 7">
    <name type="scientific">Shewanella polaris</name>
    <dbReference type="NCBI Taxonomy" id="2588449"/>
    <lineage>
        <taxon>Bacteria</taxon>
        <taxon>Pseudomonadati</taxon>
        <taxon>Pseudomonadota</taxon>
        <taxon>Gammaproteobacteria</taxon>
        <taxon>Alteromonadales</taxon>
        <taxon>Shewanellaceae</taxon>
        <taxon>Shewanella</taxon>
    </lineage>
</organism>
<dbReference type="Gene3D" id="2.40.10.220">
    <property type="entry name" value="predicted glycosyltransferase like domains"/>
    <property type="match status" value="1"/>
</dbReference>
<dbReference type="InterPro" id="IPR012349">
    <property type="entry name" value="Split_barrel_FMN-bd"/>
</dbReference>
<dbReference type="Pfam" id="PF07238">
    <property type="entry name" value="PilZ"/>
    <property type="match status" value="1"/>
</dbReference>
<dbReference type="InterPro" id="IPR009875">
    <property type="entry name" value="PilZ_domain"/>
</dbReference>
<dbReference type="KEGG" id="spol:FH971_20150"/>
<keyword evidence="6" id="KW-0969">Cilium</keyword>
<evidence type="ECO:0000313" key="6">
    <source>
        <dbReference type="EMBL" id="QDE33079.1"/>
    </source>
</evidence>
<keyword evidence="6" id="KW-0282">Flagellum</keyword>
<dbReference type="RefSeq" id="WP_140235461.1">
    <property type="nucleotide sequence ID" value="NZ_CP041036.1"/>
</dbReference>
<dbReference type="InterPro" id="IPR009926">
    <property type="entry name" value="T3SS_YcgR_PilZN"/>
</dbReference>
<name>A0A4Y5YKS9_9GAMM</name>
<dbReference type="EMBL" id="CP041036">
    <property type="protein sequence ID" value="QDE33079.1"/>
    <property type="molecule type" value="Genomic_DNA"/>
</dbReference>
<evidence type="ECO:0000256" key="2">
    <source>
        <dbReference type="ARBA" id="ARBA00022741"/>
    </source>
</evidence>
<feature type="domain" description="PilZ" evidence="4">
    <location>
        <begin position="112"/>
        <end position="219"/>
    </location>
</feature>
<feature type="domain" description="Type III secretion system flagellar brake protein YcgR PilZN" evidence="5">
    <location>
        <begin position="17"/>
        <end position="105"/>
    </location>
</feature>
<keyword evidence="3" id="KW-0975">Bacterial flagellum</keyword>
<dbReference type="SUPFAM" id="SSF141371">
    <property type="entry name" value="PilZ domain-like"/>
    <property type="match status" value="2"/>
</dbReference>
<gene>
    <name evidence="6" type="ORF">FH971_20150</name>
</gene>
<dbReference type="Gene3D" id="2.30.110.10">
    <property type="entry name" value="Electron Transport, Fmn-binding Protein, Chain A"/>
    <property type="match status" value="1"/>
</dbReference>
<dbReference type="Pfam" id="PF12945">
    <property type="entry name" value="PilZNR"/>
    <property type="match status" value="1"/>
</dbReference>
<keyword evidence="7" id="KW-1185">Reference proteome</keyword>
<evidence type="ECO:0000256" key="3">
    <source>
        <dbReference type="ARBA" id="ARBA00023143"/>
    </source>
</evidence>
<dbReference type="AlphaFoldDB" id="A0A4Y5YKS9"/>
<accession>A0A4Y5YKS9</accession>
<keyword evidence="1" id="KW-0973">c-di-GMP</keyword>
<evidence type="ECO:0000259" key="5">
    <source>
        <dbReference type="Pfam" id="PF12945"/>
    </source>
</evidence>
<keyword evidence="6" id="KW-0966">Cell projection</keyword>
<evidence type="ECO:0000256" key="1">
    <source>
        <dbReference type="ARBA" id="ARBA00022636"/>
    </source>
</evidence>
<keyword evidence="2" id="KW-0547">Nucleotide-binding</keyword>